<organism evidence="13 14">
    <name type="scientific">Lithospermum erythrorhizon</name>
    <name type="common">Purple gromwell</name>
    <name type="synonym">Lithospermum officinale var. erythrorhizon</name>
    <dbReference type="NCBI Taxonomy" id="34254"/>
    <lineage>
        <taxon>Eukaryota</taxon>
        <taxon>Viridiplantae</taxon>
        <taxon>Streptophyta</taxon>
        <taxon>Embryophyta</taxon>
        <taxon>Tracheophyta</taxon>
        <taxon>Spermatophyta</taxon>
        <taxon>Magnoliopsida</taxon>
        <taxon>eudicotyledons</taxon>
        <taxon>Gunneridae</taxon>
        <taxon>Pentapetalae</taxon>
        <taxon>asterids</taxon>
        <taxon>lamiids</taxon>
        <taxon>Boraginales</taxon>
        <taxon>Boraginaceae</taxon>
        <taxon>Boraginoideae</taxon>
        <taxon>Lithospermeae</taxon>
        <taxon>Lithospermum</taxon>
    </lineage>
</organism>
<evidence type="ECO:0000256" key="9">
    <source>
        <dbReference type="ARBA" id="ARBA00047811"/>
    </source>
</evidence>
<comment type="catalytic activity">
    <reaction evidence="9">
        <text>L-threonyl-[protein] + ATP = O-phospho-L-threonyl-[protein] + ADP + H(+)</text>
        <dbReference type="Rhea" id="RHEA:46608"/>
        <dbReference type="Rhea" id="RHEA-COMP:11060"/>
        <dbReference type="Rhea" id="RHEA-COMP:11605"/>
        <dbReference type="ChEBI" id="CHEBI:15378"/>
        <dbReference type="ChEBI" id="CHEBI:30013"/>
        <dbReference type="ChEBI" id="CHEBI:30616"/>
        <dbReference type="ChEBI" id="CHEBI:61977"/>
        <dbReference type="ChEBI" id="CHEBI:456216"/>
        <dbReference type="EC" id="2.7.11.22"/>
    </reaction>
</comment>
<dbReference type="PANTHER" id="PTHR24056:SF107">
    <property type="entry name" value="CYCLIN-DEPENDENT KINASE 11A-RELATED"/>
    <property type="match status" value="1"/>
</dbReference>
<dbReference type="GO" id="GO:0010556">
    <property type="term" value="P:regulation of macromolecule biosynthetic process"/>
    <property type="evidence" value="ECO:0007669"/>
    <property type="project" value="UniProtKB-ARBA"/>
</dbReference>
<dbReference type="PANTHER" id="PTHR24056">
    <property type="entry name" value="CELL DIVISION PROTEIN KINASE"/>
    <property type="match status" value="1"/>
</dbReference>
<feature type="region of interest" description="Disordered" evidence="11">
    <location>
        <begin position="298"/>
        <end position="432"/>
    </location>
</feature>
<keyword evidence="7 13" id="KW-0418">Kinase</keyword>
<feature type="compositionally biased region" description="Acidic residues" evidence="11">
    <location>
        <begin position="324"/>
        <end position="334"/>
    </location>
</feature>
<evidence type="ECO:0000256" key="5">
    <source>
        <dbReference type="ARBA" id="ARBA00022679"/>
    </source>
</evidence>
<proteinExistence type="inferred from homology"/>
<evidence type="ECO:0000256" key="11">
    <source>
        <dbReference type="SAM" id="MobiDB-lite"/>
    </source>
</evidence>
<dbReference type="GO" id="GO:0005524">
    <property type="term" value="F:ATP binding"/>
    <property type="evidence" value="ECO:0007669"/>
    <property type="project" value="UniProtKB-KW"/>
</dbReference>
<reference evidence="13 14" key="1">
    <citation type="submission" date="2024-01" db="EMBL/GenBank/DDBJ databases">
        <title>The complete chloroplast genome sequence of Lithospermum erythrorhizon: insights into the phylogenetic relationship among Boraginaceae species and the maternal lineages of purple gromwells.</title>
        <authorList>
            <person name="Okada T."/>
            <person name="Watanabe K."/>
        </authorList>
    </citation>
    <scope>NUCLEOTIDE SEQUENCE [LARGE SCALE GENOMIC DNA]</scope>
</reference>
<feature type="compositionally biased region" description="Low complexity" evidence="11">
    <location>
        <begin position="150"/>
        <end position="162"/>
    </location>
</feature>
<dbReference type="SUPFAM" id="SSF56112">
    <property type="entry name" value="Protein kinase-like (PK-like)"/>
    <property type="match status" value="1"/>
</dbReference>
<comment type="similarity">
    <text evidence="1">Belongs to the protein kinase superfamily. CMGC Ser/Thr protein kinase family. CDC2/CDKX subfamily.</text>
</comment>
<evidence type="ECO:0000256" key="10">
    <source>
        <dbReference type="ARBA" id="ARBA00048367"/>
    </source>
</evidence>
<evidence type="ECO:0000259" key="12">
    <source>
        <dbReference type="PROSITE" id="PS50011"/>
    </source>
</evidence>
<dbReference type="SMART" id="SM00220">
    <property type="entry name" value="S_TKc"/>
    <property type="match status" value="1"/>
</dbReference>
<dbReference type="InterPro" id="IPR045267">
    <property type="entry name" value="CDK11/PITSLRE_STKc"/>
</dbReference>
<dbReference type="EMBL" id="BAABME010002590">
    <property type="protein sequence ID" value="GAA0155300.1"/>
    <property type="molecule type" value="Genomic_DNA"/>
</dbReference>
<keyword evidence="14" id="KW-1185">Reference proteome</keyword>
<accession>A0AAV3PY85</accession>
<evidence type="ECO:0000256" key="1">
    <source>
        <dbReference type="ARBA" id="ARBA00006485"/>
    </source>
</evidence>
<feature type="domain" description="Protein kinase" evidence="12">
    <location>
        <begin position="447"/>
        <end position="738"/>
    </location>
</feature>
<dbReference type="InterPro" id="IPR050108">
    <property type="entry name" value="CDK"/>
</dbReference>
<dbReference type="CDD" id="cd07843">
    <property type="entry name" value="STKc_CDC2L1"/>
    <property type="match status" value="1"/>
</dbReference>
<dbReference type="InterPro" id="IPR000719">
    <property type="entry name" value="Prot_kinase_dom"/>
</dbReference>
<dbReference type="PROSITE" id="PS00108">
    <property type="entry name" value="PROTEIN_KINASE_ST"/>
    <property type="match status" value="1"/>
</dbReference>
<dbReference type="GO" id="GO:0004693">
    <property type="term" value="F:cyclin-dependent protein serine/threonine kinase activity"/>
    <property type="evidence" value="ECO:0007669"/>
    <property type="project" value="UniProtKB-EC"/>
</dbReference>
<keyword evidence="4" id="KW-0597">Phosphoprotein</keyword>
<name>A0AAV3PY85_LITER</name>
<keyword evidence="6" id="KW-0547">Nucleotide-binding</keyword>
<sequence>MAAGRYLNYRDNELNEGKENFGVKREIGYNKEGVFDRVRNDDRGRIVDWGSGSGGDNELNNGKDNFRVKREIGYDKEGLFDRLRNDDRGRIVNRGSGSGVVGGRIRQKDVKERAVVVNGRGLSDSGTSGGGDRRNRCGFIGGSVDREPGELSSESGSDGGMESESRVKDAESINETKRIENGTQNNVVESRKRKFSPIIWDMDDKESRKGLKSTKSPAISSQPPLPPIPKSCGMPNLVTDVDVRISASPSKISKIQVEEASPGNPYVELDEDVTVAVNSPVEQTPAREEVKVVNSYLEADTAEDEESVPVLNIRSSRWANDADSPTDEGELPEDENPKIKKRRSIHDSVEIRGHRKSVTPNVRDLMRKSSESDEHGRDSVRDGYSSHDTDENDHMDIDKDHHYSGGSASQSDAESEDGSVTHRLPEPALPPLRNVNMLQGCRRVDEFERLNKIDEGTYGVVFRAQDKKTGEVVALKKVKMEKEREGFPLTSLREINILLSFHHPSIVDVKEVVVGTSLDSIFMVMEYMEHDLKGLMETMKQPFSQSEVKCLMLQLLEGTKYLHDNWVLHRDLKTSNLLLNNRGELKICDFGLARQYGSPLKPYTQLVVTLWYRAPELLLGSKQYSTAIDMWSLGCIMAEFLAKGPLFNGKSEIDQIDKIYKILGTPNDTIWPGFSKLPGVKVNFVKHQYNLLRKKFPPTSFTGAPVLSDAGFDLLNKLLTYDPEKRITAEAALKHEWFHEVPLPKSKEFMPTFPAQHAQDRRMRRVMKSPDPLEEQRRKELQRGNLGTGGVFG</sequence>
<feature type="region of interest" description="Disordered" evidence="11">
    <location>
        <begin position="755"/>
        <end position="793"/>
    </location>
</feature>
<dbReference type="GO" id="GO:0080090">
    <property type="term" value="P:regulation of primary metabolic process"/>
    <property type="evidence" value="ECO:0007669"/>
    <property type="project" value="UniProtKB-ARBA"/>
</dbReference>
<dbReference type="Gene3D" id="1.10.510.10">
    <property type="entry name" value="Transferase(Phosphotransferase) domain 1"/>
    <property type="match status" value="1"/>
</dbReference>
<protein>
    <recommendedName>
        <fullName evidence="2">cyclin-dependent kinase</fullName>
        <ecNumber evidence="2">2.7.11.22</ecNumber>
    </recommendedName>
</protein>
<dbReference type="Proteomes" id="UP001454036">
    <property type="component" value="Unassembled WGS sequence"/>
</dbReference>
<feature type="compositionally biased region" description="Basic and acidic residues" evidence="11">
    <location>
        <begin position="163"/>
        <end position="180"/>
    </location>
</feature>
<dbReference type="Pfam" id="PF00069">
    <property type="entry name" value="Pkinase"/>
    <property type="match status" value="1"/>
</dbReference>
<dbReference type="GO" id="GO:0005634">
    <property type="term" value="C:nucleus"/>
    <property type="evidence" value="ECO:0007669"/>
    <property type="project" value="UniProtKB-ARBA"/>
</dbReference>
<evidence type="ECO:0000313" key="14">
    <source>
        <dbReference type="Proteomes" id="UP001454036"/>
    </source>
</evidence>
<dbReference type="FunFam" id="3.30.200.20:FF:000172">
    <property type="entry name" value="cyclin-dependent kinase G-2 isoform X1"/>
    <property type="match status" value="1"/>
</dbReference>
<evidence type="ECO:0000256" key="7">
    <source>
        <dbReference type="ARBA" id="ARBA00022777"/>
    </source>
</evidence>
<dbReference type="InterPro" id="IPR011009">
    <property type="entry name" value="Kinase-like_dom_sf"/>
</dbReference>
<dbReference type="AlphaFoldDB" id="A0AAV3PY85"/>
<feature type="compositionally biased region" description="Polar residues" evidence="11">
    <location>
        <begin position="213"/>
        <end position="222"/>
    </location>
</feature>
<evidence type="ECO:0000256" key="6">
    <source>
        <dbReference type="ARBA" id="ARBA00022741"/>
    </source>
</evidence>
<evidence type="ECO:0000256" key="8">
    <source>
        <dbReference type="ARBA" id="ARBA00022840"/>
    </source>
</evidence>
<evidence type="ECO:0000256" key="2">
    <source>
        <dbReference type="ARBA" id="ARBA00012425"/>
    </source>
</evidence>
<comment type="catalytic activity">
    <reaction evidence="10">
        <text>L-seryl-[protein] + ATP = O-phospho-L-seryl-[protein] + ADP + H(+)</text>
        <dbReference type="Rhea" id="RHEA:17989"/>
        <dbReference type="Rhea" id="RHEA-COMP:9863"/>
        <dbReference type="Rhea" id="RHEA-COMP:11604"/>
        <dbReference type="ChEBI" id="CHEBI:15378"/>
        <dbReference type="ChEBI" id="CHEBI:29999"/>
        <dbReference type="ChEBI" id="CHEBI:30616"/>
        <dbReference type="ChEBI" id="CHEBI:83421"/>
        <dbReference type="ChEBI" id="CHEBI:456216"/>
        <dbReference type="EC" id="2.7.11.22"/>
    </reaction>
</comment>
<evidence type="ECO:0000313" key="13">
    <source>
        <dbReference type="EMBL" id="GAA0155300.1"/>
    </source>
</evidence>
<dbReference type="Gene3D" id="3.30.200.20">
    <property type="entry name" value="Phosphorylase Kinase, domain 1"/>
    <property type="match status" value="1"/>
</dbReference>
<keyword evidence="3 13" id="KW-0723">Serine/threonine-protein kinase</keyword>
<dbReference type="GO" id="GO:0007346">
    <property type="term" value="P:regulation of mitotic cell cycle"/>
    <property type="evidence" value="ECO:0007669"/>
    <property type="project" value="TreeGrafter"/>
</dbReference>
<dbReference type="InterPro" id="IPR008271">
    <property type="entry name" value="Ser/Thr_kinase_AS"/>
</dbReference>
<feature type="compositionally biased region" description="Basic and acidic residues" evidence="11">
    <location>
        <begin position="364"/>
        <end position="403"/>
    </location>
</feature>
<dbReference type="FunFam" id="1.10.510.10:FF:000211">
    <property type="entry name" value="Cyclin-dependent kinase G-2"/>
    <property type="match status" value="1"/>
</dbReference>
<evidence type="ECO:0000256" key="4">
    <source>
        <dbReference type="ARBA" id="ARBA00022553"/>
    </source>
</evidence>
<feature type="region of interest" description="Disordered" evidence="11">
    <location>
        <begin position="120"/>
        <end position="235"/>
    </location>
</feature>
<keyword evidence="5" id="KW-0808">Transferase</keyword>
<keyword evidence="8" id="KW-0067">ATP-binding</keyword>
<dbReference type="PROSITE" id="PS50011">
    <property type="entry name" value="PROTEIN_KINASE_DOM"/>
    <property type="match status" value="1"/>
</dbReference>
<evidence type="ECO:0000256" key="3">
    <source>
        <dbReference type="ARBA" id="ARBA00022527"/>
    </source>
</evidence>
<gene>
    <name evidence="13" type="ORF">LIER_13061</name>
</gene>
<comment type="caution">
    <text evidence="13">The sequence shown here is derived from an EMBL/GenBank/DDBJ whole genome shotgun (WGS) entry which is preliminary data.</text>
</comment>
<dbReference type="EC" id="2.7.11.22" evidence="2"/>